<dbReference type="GO" id="GO:0005829">
    <property type="term" value="C:cytosol"/>
    <property type="evidence" value="ECO:0007669"/>
    <property type="project" value="TreeGrafter"/>
</dbReference>
<accession>A0A1L4D3T3</accession>
<keyword evidence="4" id="KW-0808">Transferase</keyword>
<dbReference type="InterPro" id="IPR027266">
    <property type="entry name" value="TrmE/GcvT-like"/>
</dbReference>
<dbReference type="EMBL" id="CP017834">
    <property type="protein sequence ID" value="APJ04858.1"/>
    <property type="molecule type" value="Genomic_DNA"/>
</dbReference>
<dbReference type="KEGG" id="saqi:AXG55_13515"/>
<proteinExistence type="predicted"/>
<dbReference type="InterPro" id="IPR013977">
    <property type="entry name" value="GcvT_C"/>
</dbReference>
<gene>
    <name evidence="4" type="ORF">AXG55_13515</name>
</gene>
<dbReference type="STRING" id="1915309.AXG55_13515"/>
<dbReference type="InterPro" id="IPR018959">
    <property type="entry name" value="DUF1989"/>
</dbReference>
<dbReference type="SUPFAM" id="SSF103025">
    <property type="entry name" value="Folate-binding domain"/>
    <property type="match status" value="1"/>
</dbReference>
<dbReference type="Proteomes" id="UP000184731">
    <property type="component" value="Chromosome"/>
</dbReference>
<name>A0A1L4D3T3_9BACT</name>
<dbReference type="Pfam" id="PF09347">
    <property type="entry name" value="DUF1989"/>
    <property type="match status" value="1"/>
</dbReference>
<dbReference type="SUPFAM" id="SSF101790">
    <property type="entry name" value="Aminomethyltransferase beta-barrel domain"/>
    <property type="match status" value="1"/>
</dbReference>
<protein>
    <submittedName>
        <fullName evidence="4">Aminomethyltransferase</fullName>
    </submittedName>
</protein>
<dbReference type="OrthoDB" id="5288518at2"/>
<dbReference type="Pfam" id="PF01571">
    <property type="entry name" value="GCV_T"/>
    <property type="match status" value="1"/>
</dbReference>
<feature type="domain" description="DUF1989" evidence="3">
    <location>
        <begin position="173"/>
        <end position="341"/>
    </location>
</feature>
<dbReference type="GO" id="GO:0008168">
    <property type="term" value="F:methyltransferase activity"/>
    <property type="evidence" value="ECO:0007669"/>
    <property type="project" value="UniProtKB-KW"/>
</dbReference>
<keyword evidence="4" id="KW-0489">Methyltransferase</keyword>
<evidence type="ECO:0000259" key="1">
    <source>
        <dbReference type="Pfam" id="PF01571"/>
    </source>
</evidence>
<dbReference type="InterPro" id="IPR006222">
    <property type="entry name" value="GCVT_N"/>
</dbReference>
<feature type="domain" description="Aminomethyltransferase C-terminal" evidence="2">
    <location>
        <begin position="681"/>
        <end position="760"/>
    </location>
</feature>
<evidence type="ECO:0000313" key="5">
    <source>
        <dbReference type="Proteomes" id="UP000184731"/>
    </source>
</evidence>
<evidence type="ECO:0000313" key="4">
    <source>
        <dbReference type="EMBL" id="APJ04858.1"/>
    </source>
</evidence>
<evidence type="ECO:0000259" key="2">
    <source>
        <dbReference type="Pfam" id="PF08669"/>
    </source>
</evidence>
<feature type="domain" description="GCVT N-terminal" evidence="1">
    <location>
        <begin position="423"/>
        <end position="660"/>
    </location>
</feature>
<organism evidence="4 5">
    <name type="scientific">Silvanigrella aquatica</name>
    <dbReference type="NCBI Taxonomy" id="1915309"/>
    <lineage>
        <taxon>Bacteria</taxon>
        <taxon>Pseudomonadati</taxon>
        <taxon>Bdellovibrionota</taxon>
        <taxon>Oligoflexia</taxon>
        <taxon>Silvanigrellales</taxon>
        <taxon>Silvanigrellaceae</taxon>
        <taxon>Silvanigrella</taxon>
    </lineage>
</organism>
<dbReference type="InterPro" id="IPR028896">
    <property type="entry name" value="GcvT/YgfZ/DmdA"/>
</dbReference>
<sequence length="768" mass="86835">MRVLILTQERYRIKPREGVLISLFDGDQFSIIDPEGGQVCEVLAFDNHGKDALKSINLKGELLSKFAQELLFSSSQDEATGLFLRQNNIDLNQCRSAKILGENLSFRNTGSKKEIFVNKSIVCILFSPAFPMEISEQNPGTEILINIDRNKNYLENEKFNLPPPFFEVKFEQTIQPGSAISYEVKSGDYIQIIDVAGKQCSDFLAFDHIALNKREELGIDLAATRTFMGLAYPVPGLYSKFYDKEFQPLFEIIRDTVGKHDSFVTACSAKYYEDQGYPGHKNCSDNFNSELQKYSIKSRPGWPAINFFYNTSYDKNAAQFVDEPWSRPGDYILLRAMKDLVCASSSCPDDIDPANGWNPTDIHIRVYSPQKTISKGIAYRMMPDSIPQLTHETAFHPRTSLLTKSYTDYRNFWLPTCFTGFGPIEEYYACRENAALIDLSALRKFEILGPDAETLLQKTLTRNIRKMSVGQVVYTAMCHETGGMLDDGTLFRLGMNGFRWICGSDYSGVWLREQTQKMGLQVSIKSSISEIHNIAVQGPKSREILKEIIWTKADQPTVQELKWFRFTIGRIGDDHGVPLIISRTGYSGELGYEIWCHPQHALKIWDAVWEQGNPRGMVPLGFSALDMLRIESGLIFAGYDFDDQIDPFEAGIGFTVALDKEDDFIGKEALIKRKKFPQKILVGLELEGNEAAVHGDCVHLGRNQIGIITSATRSPILRKNIALCRIAVEFSDVGTLVEVGKLDGHQKRIKAKIVKFPFYDPEKIRPRS</sequence>
<dbReference type="AlphaFoldDB" id="A0A1L4D3T3"/>
<keyword evidence="5" id="KW-1185">Reference proteome</keyword>
<dbReference type="Pfam" id="PF08669">
    <property type="entry name" value="GCV_T_C"/>
    <property type="match status" value="1"/>
</dbReference>
<dbReference type="GO" id="GO:0032259">
    <property type="term" value="P:methylation"/>
    <property type="evidence" value="ECO:0007669"/>
    <property type="project" value="UniProtKB-KW"/>
</dbReference>
<dbReference type="Gene3D" id="3.30.1360.120">
    <property type="entry name" value="Probable tRNA modification gtpase trme, domain 1"/>
    <property type="match status" value="1"/>
</dbReference>
<dbReference type="PANTHER" id="PTHR43757:SF2">
    <property type="entry name" value="AMINOMETHYLTRANSFERASE, MITOCHONDRIAL"/>
    <property type="match status" value="1"/>
</dbReference>
<dbReference type="PANTHER" id="PTHR43757">
    <property type="entry name" value="AMINOMETHYLTRANSFERASE"/>
    <property type="match status" value="1"/>
</dbReference>
<evidence type="ECO:0000259" key="3">
    <source>
        <dbReference type="Pfam" id="PF09347"/>
    </source>
</evidence>
<dbReference type="InterPro" id="IPR029043">
    <property type="entry name" value="GcvT/YgfZ_C"/>
</dbReference>
<reference evidence="4 5" key="1">
    <citation type="submission" date="2016-10" db="EMBL/GenBank/DDBJ databases">
        <title>Silvanigrella aquatica sp. nov., isolated from a freshwater lake located in the Black Forest, Germany, description of Silvanigrellaceae fam. nov., Silvanigrellales ord. nov., reclassification of the order Bdellovibrionales in the class Oligoflexia, reclassification of the families Bacteriovoracaceae and Halobacteriovoraceae in the new order Bacteriovoracales ord. nov., and reclassification of the family Pseudobacteriovoracaceae in the order Oligoflexiales.</title>
        <authorList>
            <person name="Hahn M.W."/>
            <person name="Schmidt J."/>
            <person name="Koll U."/>
            <person name="Rohde M."/>
            <person name="Verbag S."/>
            <person name="Pitt A."/>
            <person name="Nakai R."/>
            <person name="Naganuma T."/>
            <person name="Lang E."/>
        </authorList>
    </citation>
    <scope>NUCLEOTIDE SEQUENCE [LARGE SCALE GENOMIC DNA]</scope>
    <source>
        <strain evidence="4 5">MWH-Nonnen-W8red</strain>
    </source>
</reference>